<name>A0A8H9Q8W1_CITFR</name>
<dbReference type="RefSeq" id="WP_071667054.1">
    <property type="nucleotide sequence ID" value="NZ_CABDWZ010000001.1"/>
</dbReference>
<dbReference type="PANTHER" id="PTHR43000">
    <property type="entry name" value="DTDP-D-GLUCOSE 4,6-DEHYDRATASE-RELATED"/>
    <property type="match status" value="1"/>
</dbReference>
<dbReference type="CDD" id="cd08946">
    <property type="entry name" value="SDR_e"/>
    <property type="match status" value="1"/>
</dbReference>
<dbReference type="InterPro" id="IPR001509">
    <property type="entry name" value="Epimerase_deHydtase"/>
</dbReference>
<reference evidence="4" key="2">
    <citation type="submission" date="2020-09" db="EMBL/GenBank/DDBJ databases">
        <authorList>
            <consortium name="NCBI Pathogen Detection Project"/>
        </authorList>
    </citation>
    <scope>NUCLEOTIDE SEQUENCE</scope>
    <source>
        <strain evidence="4">O50</strain>
    </source>
</reference>
<dbReference type="Pfam" id="PF01370">
    <property type="entry name" value="Epimerase"/>
    <property type="match status" value="1"/>
</dbReference>
<proteinExistence type="inferred from homology"/>
<evidence type="ECO:0000313" key="4">
    <source>
        <dbReference type="EMBL" id="HAT3895842.1"/>
    </source>
</evidence>
<evidence type="ECO:0000256" key="1">
    <source>
        <dbReference type="ARBA" id="ARBA00005125"/>
    </source>
</evidence>
<gene>
    <name evidence="4" type="ORF">I9Y29_000218</name>
</gene>
<dbReference type="AlphaFoldDB" id="A0A8H9Q8W1"/>
<dbReference type="SUPFAM" id="SSF51735">
    <property type="entry name" value="NAD(P)-binding Rossmann-fold domains"/>
    <property type="match status" value="1"/>
</dbReference>
<reference evidence="4" key="1">
    <citation type="journal article" date="2018" name="Genome Biol.">
        <title>SKESA: strategic k-mer extension for scrupulous assemblies.</title>
        <authorList>
            <person name="Souvorov A."/>
            <person name="Agarwala R."/>
            <person name="Lipman D.J."/>
        </authorList>
    </citation>
    <scope>NUCLEOTIDE SEQUENCE</scope>
    <source>
        <strain evidence="4">O50</strain>
    </source>
</reference>
<organism evidence="4">
    <name type="scientific">Citrobacter freundii</name>
    <dbReference type="NCBI Taxonomy" id="546"/>
    <lineage>
        <taxon>Bacteria</taxon>
        <taxon>Pseudomonadati</taxon>
        <taxon>Pseudomonadota</taxon>
        <taxon>Gammaproteobacteria</taxon>
        <taxon>Enterobacterales</taxon>
        <taxon>Enterobacteriaceae</taxon>
        <taxon>Citrobacter</taxon>
        <taxon>Citrobacter freundii complex</taxon>
    </lineage>
</organism>
<comment type="caution">
    <text evidence="4">The sequence shown here is derived from an EMBL/GenBank/DDBJ whole genome shotgun (WGS) entry which is preliminary data.</text>
</comment>
<dbReference type="Proteomes" id="UP000855471">
    <property type="component" value="Unassembled WGS sequence"/>
</dbReference>
<sequence length="274" mass="31121">MLVTIIGGNGFIGSEIASYLAINKVNYWVPEKNDPAVFKRNLGVVIYCAGNGECDTKPYEVMNANSSYLSRIVEKGIFERMIYFSSTRVYMGGEAASENEDLIIRCDDPRRLFNLSKLVAEEICIRSNRDIIIIRPSNVYGLAPKSTLFLPSITKSAILNKKIDMFVDPTYAKDYVSVNNVVQIVYELITKQKVEYNIYNIASGLNITANSIADKLCSLTGCNVIWHENKVTDMYPTIDIKRVKEEFKFEPDCVLNDLEKLVQEMKLMFKNEIQ</sequence>
<comment type="similarity">
    <text evidence="2">Belongs to the NAD(P)-dependent epimerase/dehydratase family.</text>
</comment>
<evidence type="ECO:0000256" key="2">
    <source>
        <dbReference type="ARBA" id="ARBA00007637"/>
    </source>
</evidence>
<protein>
    <submittedName>
        <fullName evidence="4">SDR family oxidoreductase</fullName>
    </submittedName>
</protein>
<accession>A0A8H9Q8W1</accession>
<dbReference type="EMBL" id="DACSXJ010000001">
    <property type="protein sequence ID" value="HAT3895842.1"/>
    <property type="molecule type" value="Genomic_DNA"/>
</dbReference>
<evidence type="ECO:0000259" key="3">
    <source>
        <dbReference type="Pfam" id="PF01370"/>
    </source>
</evidence>
<feature type="domain" description="NAD-dependent epimerase/dehydratase" evidence="3">
    <location>
        <begin position="3"/>
        <end position="202"/>
    </location>
</feature>
<dbReference type="InterPro" id="IPR036291">
    <property type="entry name" value="NAD(P)-bd_dom_sf"/>
</dbReference>
<comment type="pathway">
    <text evidence="1">Bacterial outer membrane biogenesis; LPS O-antigen biosynthesis.</text>
</comment>
<dbReference type="Gene3D" id="3.40.50.720">
    <property type="entry name" value="NAD(P)-binding Rossmann-like Domain"/>
    <property type="match status" value="1"/>
</dbReference>